<dbReference type="InParanoid" id="A0A1Y2B3P9"/>
<protein>
    <submittedName>
        <fullName evidence="2">Uncharacterized protein</fullName>
    </submittedName>
</protein>
<evidence type="ECO:0000313" key="2">
    <source>
        <dbReference type="EMBL" id="ORY29364.1"/>
    </source>
</evidence>
<evidence type="ECO:0000313" key="3">
    <source>
        <dbReference type="Proteomes" id="UP000193986"/>
    </source>
</evidence>
<reference evidence="2 3" key="1">
    <citation type="submission" date="2016-07" db="EMBL/GenBank/DDBJ databases">
        <title>Pervasive Adenine N6-methylation of Active Genes in Fungi.</title>
        <authorList>
            <consortium name="DOE Joint Genome Institute"/>
            <person name="Mondo S.J."/>
            <person name="Dannebaum R.O."/>
            <person name="Kuo R.C."/>
            <person name="Labutti K."/>
            <person name="Haridas S."/>
            <person name="Kuo A."/>
            <person name="Salamov A."/>
            <person name="Ahrendt S.R."/>
            <person name="Lipzen A."/>
            <person name="Sullivan W."/>
            <person name="Andreopoulos W.B."/>
            <person name="Clum A."/>
            <person name="Lindquist E."/>
            <person name="Daum C."/>
            <person name="Ramamoorthy G.K."/>
            <person name="Gryganskyi A."/>
            <person name="Culley D."/>
            <person name="Magnuson J.K."/>
            <person name="James T.Y."/>
            <person name="O'Malley M.A."/>
            <person name="Stajich J.E."/>
            <person name="Spatafora J.W."/>
            <person name="Visel A."/>
            <person name="Grigoriev I.V."/>
        </authorList>
    </citation>
    <scope>NUCLEOTIDE SEQUENCE [LARGE SCALE GENOMIC DNA]</scope>
    <source>
        <strain evidence="2 3">68-887.2</strain>
    </source>
</reference>
<feature type="region of interest" description="Disordered" evidence="1">
    <location>
        <begin position="248"/>
        <end position="278"/>
    </location>
</feature>
<feature type="compositionally biased region" description="Polar residues" evidence="1">
    <location>
        <begin position="311"/>
        <end position="323"/>
    </location>
</feature>
<feature type="region of interest" description="Disordered" evidence="1">
    <location>
        <begin position="305"/>
        <end position="325"/>
    </location>
</feature>
<feature type="compositionally biased region" description="Low complexity" evidence="1">
    <location>
        <begin position="48"/>
        <end position="59"/>
    </location>
</feature>
<feature type="compositionally biased region" description="Basic and acidic residues" evidence="1">
    <location>
        <begin position="267"/>
        <end position="278"/>
    </location>
</feature>
<name>A0A1Y2B3P9_9TREE</name>
<feature type="compositionally biased region" description="Polar residues" evidence="1">
    <location>
        <begin position="248"/>
        <end position="265"/>
    </location>
</feature>
<accession>A0A1Y2B3P9</accession>
<feature type="region of interest" description="Disordered" evidence="1">
    <location>
        <begin position="27"/>
        <end position="71"/>
    </location>
</feature>
<comment type="caution">
    <text evidence="2">The sequence shown here is derived from an EMBL/GenBank/DDBJ whole genome shotgun (WGS) entry which is preliminary data.</text>
</comment>
<dbReference type="Proteomes" id="UP000193986">
    <property type="component" value="Unassembled WGS sequence"/>
</dbReference>
<dbReference type="EMBL" id="MCFC01000026">
    <property type="protein sequence ID" value="ORY29364.1"/>
    <property type="molecule type" value="Genomic_DNA"/>
</dbReference>
<proteinExistence type="predicted"/>
<feature type="compositionally biased region" description="Polar residues" evidence="1">
    <location>
        <begin position="27"/>
        <end position="40"/>
    </location>
</feature>
<evidence type="ECO:0000256" key="1">
    <source>
        <dbReference type="SAM" id="MobiDB-lite"/>
    </source>
</evidence>
<sequence length="355" mass="38565">MCEDRLLTLRLHPPLIYHFSMASSLSPDTAGSSHATAGNRTRSDNPRSSTSPSQTAAPSGNGDYITVPPPGYTPSIGGISSGLPTYGESLADNSFPRNLPPIIDVSIGTSNGMLPIYGNGVYPPTRQSTSATLRIPLGNLMIELTGPRSDGLSYSDIFPPRHSDYRFGGNPIPRMDRVYCGMRLRNWVYVGIAAAVVGSGVSSARGICEHFSIDSAVCHSLYQNHVAPSSTTQGNAIFNEARSASRIYASQNSRSTTNEEASSTMGYEERTEGQSDRDSLQKALVATDNVYHSEQSPWLAEKGMKKGGRRWQNQHPGTPSTVMGGNHFRTRVVLDYQQGKLTFDDKSRRRSARRS</sequence>
<gene>
    <name evidence="2" type="ORF">BCR39DRAFT_505588</name>
</gene>
<dbReference type="AlphaFoldDB" id="A0A1Y2B3P9"/>
<keyword evidence="3" id="KW-1185">Reference proteome</keyword>
<organism evidence="2 3">
    <name type="scientific">Naematelia encephala</name>
    <dbReference type="NCBI Taxonomy" id="71784"/>
    <lineage>
        <taxon>Eukaryota</taxon>
        <taxon>Fungi</taxon>
        <taxon>Dikarya</taxon>
        <taxon>Basidiomycota</taxon>
        <taxon>Agaricomycotina</taxon>
        <taxon>Tremellomycetes</taxon>
        <taxon>Tremellales</taxon>
        <taxon>Naemateliaceae</taxon>
        <taxon>Naematelia</taxon>
    </lineage>
</organism>